<dbReference type="EMBL" id="BSUM01000001">
    <property type="protein sequence ID" value="GMA32783.1"/>
    <property type="molecule type" value="Genomic_DNA"/>
</dbReference>
<evidence type="ECO:0000256" key="10">
    <source>
        <dbReference type="ARBA" id="ARBA00022679"/>
    </source>
</evidence>
<proteinExistence type="inferred from homology"/>
<dbReference type="InterPro" id="IPR000836">
    <property type="entry name" value="PRTase_dom"/>
</dbReference>
<evidence type="ECO:0000256" key="7">
    <source>
        <dbReference type="ARBA" id="ARBA00011893"/>
    </source>
</evidence>
<reference evidence="14" key="2">
    <citation type="submission" date="2023-02" db="EMBL/GenBank/DDBJ databases">
        <authorList>
            <person name="Sun Q."/>
            <person name="Mori K."/>
        </authorList>
    </citation>
    <scope>NUCLEOTIDE SEQUENCE</scope>
    <source>
        <strain evidence="14">NBRC 112290</strain>
    </source>
</reference>
<dbReference type="PANTHER" id="PTHR32315:SF3">
    <property type="entry name" value="ADENINE PHOSPHORIBOSYLTRANSFERASE"/>
    <property type="match status" value="1"/>
</dbReference>
<dbReference type="GO" id="GO:0002055">
    <property type="term" value="F:adenine binding"/>
    <property type="evidence" value="ECO:0007669"/>
    <property type="project" value="TreeGrafter"/>
</dbReference>
<comment type="subcellular location">
    <subcellularLocation>
        <location evidence="3 12">Cytoplasm</location>
    </subcellularLocation>
</comment>
<feature type="domain" description="Phosphoribosyltransferase" evidence="13">
    <location>
        <begin position="51"/>
        <end position="154"/>
    </location>
</feature>
<dbReference type="InterPro" id="IPR029057">
    <property type="entry name" value="PRTase-like"/>
</dbReference>
<dbReference type="PANTHER" id="PTHR32315">
    <property type="entry name" value="ADENINE PHOSPHORIBOSYLTRANSFERASE"/>
    <property type="match status" value="1"/>
</dbReference>
<comment type="similarity">
    <text evidence="5 12">Belongs to the purine/pyrimidine phosphoribosyltransferase family.</text>
</comment>
<accession>A0AA38CRB0</accession>
<dbReference type="HAMAP" id="MF_00004">
    <property type="entry name" value="Aden_phosphoribosyltr"/>
    <property type="match status" value="1"/>
</dbReference>
<dbReference type="AlphaFoldDB" id="A0AA38CRB0"/>
<comment type="caution">
    <text evidence="14">The sequence shown here is derived from an EMBL/GenBank/DDBJ whole genome shotgun (WGS) entry which is preliminary data.</text>
</comment>
<keyword evidence="11 12" id="KW-0660">Purine salvage</keyword>
<evidence type="ECO:0000313" key="14">
    <source>
        <dbReference type="EMBL" id="GMA32783.1"/>
    </source>
</evidence>
<dbReference type="Proteomes" id="UP001157161">
    <property type="component" value="Unassembled WGS sequence"/>
</dbReference>
<reference evidence="14" key="1">
    <citation type="journal article" date="2014" name="Int. J. Syst. Evol. Microbiol.">
        <title>Complete genome sequence of Corynebacterium casei LMG S-19264T (=DSM 44701T), isolated from a smear-ripened cheese.</title>
        <authorList>
            <consortium name="US DOE Joint Genome Institute (JGI-PGF)"/>
            <person name="Walter F."/>
            <person name="Albersmeier A."/>
            <person name="Kalinowski J."/>
            <person name="Ruckert C."/>
        </authorList>
    </citation>
    <scope>NUCLEOTIDE SEQUENCE</scope>
    <source>
        <strain evidence="14">NBRC 112290</strain>
    </source>
</reference>
<evidence type="ECO:0000256" key="1">
    <source>
        <dbReference type="ARBA" id="ARBA00000868"/>
    </source>
</evidence>
<sequence length="181" mass="18639">MTETLANADLRALIADVPDHPKPGVVFKDITPLLASPRGYAACVDALVAAAPSGIDAVCGMEARGFLFGAPVALALGAAFVPVRKPGKLPRAVVETSFELEYSSETLAVHADAIAPGARVLIVDDVLATGGTVVATAELVRRLGGELAGVAVVMELAFLQPRALLSRHGVDDVAALLTYED</sequence>
<evidence type="ECO:0000256" key="2">
    <source>
        <dbReference type="ARBA" id="ARBA00003968"/>
    </source>
</evidence>
<evidence type="ECO:0000259" key="13">
    <source>
        <dbReference type="Pfam" id="PF00156"/>
    </source>
</evidence>
<dbReference type="InterPro" id="IPR005764">
    <property type="entry name" value="Ade_phspho_trans"/>
</dbReference>
<evidence type="ECO:0000256" key="3">
    <source>
        <dbReference type="ARBA" id="ARBA00004496"/>
    </source>
</evidence>
<evidence type="ECO:0000256" key="12">
    <source>
        <dbReference type="HAMAP-Rule" id="MF_00004"/>
    </source>
</evidence>
<dbReference type="GO" id="GO:0006166">
    <property type="term" value="P:purine ribonucleoside salvage"/>
    <property type="evidence" value="ECO:0007669"/>
    <property type="project" value="UniProtKB-UniRule"/>
</dbReference>
<keyword evidence="9 12" id="KW-0328">Glycosyltransferase</keyword>
<dbReference type="GO" id="GO:0003999">
    <property type="term" value="F:adenine phosphoribosyltransferase activity"/>
    <property type="evidence" value="ECO:0007669"/>
    <property type="project" value="UniProtKB-UniRule"/>
</dbReference>
<dbReference type="GO" id="GO:0044209">
    <property type="term" value="P:AMP salvage"/>
    <property type="evidence" value="ECO:0007669"/>
    <property type="project" value="UniProtKB-UniRule"/>
</dbReference>
<evidence type="ECO:0000256" key="9">
    <source>
        <dbReference type="ARBA" id="ARBA00022676"/>
    </source>
</evidence>
<dbReference type="GO" id="GO:0006168">
    <property type="term" value="P:adenine salvage"/>
    <property type="evidence" value="ECO:0007669"/>
    <property type="project" value="InterPro"/>
</dbReference>
<dbReference type="GO" id="GO:0005737">
    <property type="term" value="C:cytoplasm"/>
    <property type="evidence" value="ECO:0007669"/>
    <property type="project" value="UniProtKB-SubCell"/>
</dbReference>
<evidence type="ECO:0000256" key="11">
    <source>
        <dbReference type="ARBA" id="ARBA00022726"/>
    </source>
</evidence>
<evidence type="ECO:0000256" key="6">
    <source>
        <dbReference type="ARBA" id="ARBA00011738"/>
    </source>
</evidence>
<comment type="subunit">
    <text evidence="6 12">Homodimer.</text>
</comment>
<dbReference type="Pfam" id="PF00156">
    <property type="entry name" value="Pribosyltran"/>
    <property type="match status" value="1"/>
</dbReference>
<keyword evidence="10 12" id="KW-0808">Transferase</keyword>
<dbReference type="GO" id="GO:0016208">
    <property type="term" value="F:AMP binding"/>
    <property type="evidence" value="ECO:0007669"/>
    <property type="project" value="TreeGrafter"/>
</dbReference>
<keyword evidence="8 12" id="KW-0963">Cytoplasm</keyword>
<evidence type="ECO:0000256" key="5">
    <source>
        <dbReference type="ARBA" id="ARBA00008391"/>
    </source>
</evidence>
<evidence type="ECO:0000256" key="8">
    <source>
        <dbReference type="ARBA" id="ARBA00022490"/>
    </source>
</evidence>
<comment type="catalytic activity">
    <reaction evidence="1 12">
        <text>AMP + diphosphate = 5-phospho-alpha-D-ribose 1-diphosphate + adenine</text>
        <dbReference type="Rhea" id="RHEA:16609"/>
        <dbReference type="ChEBI" id="CHEBI:16708"/>
        <dbReference type="ChEBI" id="CHEBI:33019"/>
        <dbReference type="ChEBI" id="CHEBI:58017"/>
        <dbReference type="ChEBI" id="CHEBI:456215"/>
        <dbReference type="EC" id="2.4.2.7"/>
    </reaction>
</comment>
<dbReference type="InterPro" id="IPR050054">
    <property type="entry name" value="UPRTase/APRTase"/>
</dbReference>
<dbReference type="CDD" id="cd06223">
    <property type="entry name" value="PRTases_typeI"/>
    <property type="match status" value="1"/>
</dbReference>
<organism evidence="14 15">
    <name type="scientific">Litorihabitans aurantiacus</name>
    <dbReference type="NCBI Taxonomy" id="1930061"/>
    <lineage>
        <taxon>Bacteria</taxon>
        <taxon>Bacillati</taxon>
        <taxon>Actinomycetota</taxon>
        <taxon>Actinomycetes</taxon>
        <taxon>Micrococcales</taxon>
        <taxon>Beutenbergiaceae</taxon>
        <taxon>Litorihabitans</taxon>
    </lineage>
</organism>
<dbReference type="EC" id="2.4.2.7" evidence="7 12"/>
<evidence type="ECO:0000313" key="15">
    <source>
        <dbReference type="Proteomes" id="UP001157161"/>
    </source>
</evidence>
<comment type="pathway">
    <text evidence="4 12">Purine metabolism; AMP biosynthesis via salvage pathway; AMP from adenine: step 1/1.</text>
</comment>
<dbReference type="RefSeq" id="WP_284251471.1">
    <property type="nucleotide sequence ID" value="NZ_BSUM01000001.1"/>
</dbReference>
<evidence type="ECO:0000256" key="4">
    <source>
        <dbReference type="ARBA" id="ARBA00004659"/>
    </source>
</evidence>
<dbReference type="FunFam" id="3.40.50.2020:FF:000004">
    <property type="entry name" value="Adenine phosphoribosyltransferase"/>
    <property type="match status" value="1"/>
</dbReference>
<dbReference type="NCBIfam" id="NF002636">
    <property type="entry name" value="PRK02304.1-5"/>
    <property type="match status" value="1"/>
</dbReference>
<dbReference type="NCBIfam" id="TIGR01090">
    <property type="entry name" value="apt"/>
    <property type="match status" value="1"/>
</dbReference>
<keyword evidence="15" id="KW-1185">Reference proteome</keyword>
<protein>
    <recommendedName>
        <fullName evidence="7 12">Adenine phosphoribosyltransferase</fullName>
        <shortName evidence="12">APRT</shortName>
        <ecNumber evidence="7 12">2.4.2.7</ecNumber>
    </recommendedName>
</protein>
<name>A0AA38CRB0_9MICO</name>
<dbReference type="NCBIfam" id="NF002634">
    <property type="entry name" value="PRK02304.1-3"/>
    <property type="match status" value="1"/>
</dbReference>
<gene>
    <name evidence="12 14" type="primary">apt</name>
    <name evidence="14" type="ORF">GCM10025875_27750</name>
</gene>
<comment type="function">
    <text evidence="2 12">Catalyzes a salvage reaction resulting in the formation of AMP, that is energically less costly than de novo synthesis.</text>
</comment>
<dbReference type="Gene3D" id="3.40.50.2020">
    <property type="match status" value="1"/>
</dbReference>
<dbReference type="SUPFAM" id="SSF53271">
    <property type="entry name" value="PRTase-like"/>
    <property type="match status" value="1"/>
</dbReference>